<name>A0ABD5ZMN9_9EURY</name>
<evidence type="ECO:0000259" key="8">
    <source>
        <dbReference type="Pfam" id="PF02811"/>
    </source>
</evidence>
<gene>
    <name evidence="9" type="ORF">ACFQJ4_04735</name>
</gene>
<evidence type="ECO:0000256" key="6">
    <source>
        <dbReference type="ARBA" id="ARBA00023102"/>
    </source>
</evidence>
<comment type="caution">
    <text evidence="9">The sequence shown here is derived from an EMBL/GenBank/DDBJ whole genome shotgun (WGS) entry which is preliminary data.</text>
</comment>
<comment type="similarity">
    <text evidence="2">Belongs to the PHP hydrolase family. HisK subfamily.</text>
</comment>
<dbReference type="Pfam" id="PF02811">
    <property type="entry name" value="PHP"/>
    <property type="match status" value="1"/>
</dbReference>
<sequence length="260" mass="28993">MNRDYHVHSNYSDGTFLPWMVSAAAEAGLDAVGIADHCTVTDRDGPKRHRRAFGFALDITYERRRRAIREARERHDIAVYDAAEMDYHPADEGAIAEFLDGAGFDYALGSVHELDGTNVHTEPHFADQPEADLRGHVDTYFDRLVALAESELFEIAAHVDLVERNRHLRGFATEDHYRRAAEAFADSRTVPELNAGRALSEYGEVHPTPAFMEVLREAGVEFVFGTDSHRPGEIADRKEELEKFAVSHGVETTALGENGG</sequence>
<dbReference type="Proteomes" id="UP001596398">
    <property type="component" value="Unassembled WGS sequence"/>
</dbReference>
<accession>A0ABD5ZMN9</accession>
<dbReference type="EC" id="3.1.3.15" evidence="3"/>
<evidence type="ECO:0000313" key="10">
    <source>
        <dbReference type="Proteomes" id="UP001596398"/>
    </source>
</evidence>
<evidence type="ECO:0000256" key="1">
    <source>
        <dbReference type="ARBA" id="ARBA00004970"/>
    </source>
</evidence>
<dbReference type="PANTHER" id="PTHR21039">
    <property type="entry name" value="HISTIDINOL PHOSPHATASE-RELATED"/>
    <property type="match status" value="1"/>
</dbReference>
<dbReference type="EMBL" id="JBHTAP010000001">
    <property type="protein sequence ID" value="MFC7234622.1"/>
    <property type="molecule type" value="Genomic_DNA"/>
</dbReference>
<keyword evidence="6" id="KW-0368">Histidine biosynthesis</keyword>
<proteinExistence type="inferred from homology"/>
<evidence type="ECO:0000256" key="3">
    <source>
        <dbReference type="ARBA" id="ARBA00013085"/>
    </source>
</evidence>
<protein>
    <recommendedName>
        <fullName evidence="3">histidinol-phosphatase</fullName>
        <ecNumber evidence="3">3.1.3.15</ecNumber>
    </recommendedName>
</protein>
<dbReference type="Gene3D" id="3.20.20.140">
    <property type="entry name" value="Metal-dependent hydrolases"/>
    <property type="match status" value="1"/>
</dbReference>
<evidence type="ECO:0000256" key="2">
    <source>
        <dbReference type="ARBA" id="ARBA00009152"/>
    </source>
</evidence>
<evidence type="ECO:0000313" key="9">
    <source>
        <dbReference type="EMBL" id="MFC7234622.1"/>
    </source>
</evidence>
<dbReference type="InterPro" id="IPR004013">
    <property type="entry name" value="PHP_dom"/>
</dbReference>
<dbReference type="GO" id="GO:0004401">
    <property type="term" value="F:histidinol-phosphatase activity"/>
    <property type="evidence" value="ECO:0007669"/>
    <property type="project" value="UniProtKB-EC"/>
</dbReference>
<dbReference type="GeneID" id="79266290"/>
<dbReference type="SUPFAM" id="SSF89550">
    <property type="entry name" value="PHP domain-like"/>
    <property type="match status" value="1"/>
</dbReference>
<organism evidence="9 10">
    <name type="scientific">Halosegnis marinus</name>
    <dbReference type="NCBI Taxonomy" id="3034023"/>
    <lineage>
        <taxon>Archaea</taxon>
        <taxon>Methanobacteriati</taxon>
        <taxon>Methanobacteriota</taxon>
        <taxon>Stenosarchaea group</taxon>
        <taxon>Halobacteria</taxon>
        <taxon>Halobacteriales</taxon>
        <taxon>Natronomonadaceae</taxon>
        <taxon>Halosegnis</taxon>
    </lineage>
</organism>
<comment type="catalytic activity">
    <reaction evidence="7">
        <text>L-histidinol phosphate + H2O = L-histidinol + phosphate</text>
        <dbReference type="Rhea" id="RHEA:14465"/>
        <dbReference type="ChEBI" id="CHEBI:15377"/>
        <dbReference type="ChEBI" id="CHEBI:43474"/>
        <dbReference type="ChEBI" id="CHEBI:57699"/>
        <dbReference type="ChEBI" id="CHEBI:57980"/>
        <dbReference type="EC" id="3.1.3.15"/>
    </reaction>
</comment>
<dbReference type="PANTHER" id="PTHR21039:SF0">
    <property type="entry name" value="HISTIDINOL-PHOSPHATASE"/>
    <property type="match status" value="1"/>
</dbReference>
<evidence type="ECO:0000256" key="7">
    <source>
        <dbReference type="ARBA" id="ARBA00049158"/>
    </source>
</evidence>
<dbReference type="InterPro" id="IPR010140">
    <property type="entry name" value="Histidinol_P_phosphatase_HisJ"/>
</dbReference>
<evidence type="ECO:0000256" key="5">
    <source>
        <dbReference type="ARBA" id="ARBA00022801"/>
    </source>
</evidence>
<dbReference type="InterPro" id="IPR016195">
    <property type="entry name" value="Pol/histidinol_Pase-like"/>
</dbReference>
<comment type="pathway">
    <text evidence="1">Amino-acid biosynthesis; L-histidine biosynthesis; L-histidine from 5-phospho-alpha-D-ribose 1-diphosphate: step 8/9.</text>
</comment>
<keyword evidence="4" id="KW-0028">Amino-acid biosynthesis</keyword>
<dbReference type="RefSeq" id="WP_276235631.1">
    <property type="nucleotide sequence ID" value="NZ_CP119802.1"/>
</dbReference>
<reference evidence="9 10" key="1">
    <citation type="journal article" date="2019" name="Int. J. Syst. Evol. Microbiol.">
        <title>The Global Catalogue of Microorganisms (GCM) 10K type strain sequencing project: providing services to taxonomists for standard genome sequencing and annotation.</title>
        <authorList>
            <consortium name="The Broad Institute Genomics Platform"/>
            <consortium name="The Broad Institute Genome Sequencing Center for Infectious Disease"/>
            <person name="Wu L."/>
            <person name="Ma J."/>
        </authorList>
    </citation>
    <scope>NUCLEOTIDE SEQUENCE [LARGE SCALE GENOMIC DNA]</scope>
    <source>
        <strain evidence="9 10">DT85</strain>
    </source>
</reference>
<dbReference type="AlphaFoldDB" id="A0ABD5ZMN9"/>
<feature type="domain" description="PHP" evidence="8">
    <location>
        <begin position="4"/>
        <end position="194"/>
    </location>
</feature>
<dbReference type="GO" id="GO:0000105">
    <property type="term" value="P:L-histidine biosynthetic process"/>
    <property type="evidence" value="ECO:0007669"/>
    <property type="project" value="UniProtKB-KW"/>
</dbReference>
<evidence type="ECO:0000256" key="4">
    <source>
        <dbReference type="ARBA" id="ARBA00022605"/>
    </source>
</evidence>
<keyword evidence="10" id="KW-1185">Reference proteome</keyword>
<keyword evidence="5" id="KW-0378">Hydrolase</keyword>